<evidence type="ECO:0000313" key="2">
    <source>
        <dbReference type="Proteomes" id="UP000828941"/>
    </source>
</evidence>
<keyword evidence="2" id="KW-1185">Reference proteome</keyword>
<gene>
    <name evidence="1" type="ORF">L6164_007444</name>
</gene>
<sequence>MPSTVFIAVQCCQCSTMQVKQKKKSSNKWNCAVCNQKQSVRKVFAEGFMAKDIRKFVQTFNISRKSVEEQAFFETQAPVSEEDLKHDENGDEFLANRTKKRNDWTEYLNEADHCNYTLKEQEQKEDGDDLEPKVVTELHKGVIKEPKFGKFSTGFATGASDRDYRPTFSRKNANKQFLSQDKTMRKDEATIEIKSKWDDYKKADDQMQQPTIGKAASKWNDYMPEDDDCRLHGRKRGFYLEEHSVDSLNSSILEDISNEHMVEDDIHPDFM</sequence>
<evidence type="ECO:0000313" key="1">
    <source>
        <dbReference type="EMBL" id="KAI4346556.1"/>
    </source>
</evidence>
<dbReference type="Proteomes" id="UP000828941">
    <property type="component" value="Chromosome 4"/>
</dbReference>
<protein>
    <submittedName>
        <fullName evidence="1">Uncharacterized protein</fullName>
    </submittedName>
</protein>
<reference evidence="1 2" key="1">
    <citation type="journal article" date="2022" name="DNA Res.">
        <title>Chromosomal-level genome assembly of the orchid tree Bauhinia variegata (Leguminosae; Cercidoideae) supports the allotetraploid origin hypothesis of Bauhinia.</title>
        <authorList>
            <person name="Zhong Y."/>
            <person name="Chen Y."/>
            <person name="Zheng D."/>
            <person name="Pang J."/>
            <person name="Liu Y."/>
            <person name="Luo S."/>
            <person name="Meng S."/>
            <person name="Qian L."/>
            <person name="Wei D."/>
            <person name="Dai S."/>
            <person name="Zhou R."/>
        </authorList>
    </citation>
    <scope>NUCLEOTIDE SEQUENCE [LARGE SCALE GENOMIC DNA]</scope>
    <source>
        <strain evidence="1">BV-YZ2020</strain>
    </source>
</reference>
<accession>A0ACB9PDU0</accession>
<dbReference type="EMBL" id="CM039429">
    <property type="protein sequence ID" value="KAI4346556.1"/>
    <property type="molecule type" value="Genomic_DNA"/>
</dbReference>
<name>A0ACB9PDU0_BAUVA</name>
<organism evidence="1 2">
    <name type="scientific">Bauhinia variegata</name>
    <name type="common">Purple orchid tree</name>
    <name type="synonym">Phanera variegata</name>
    <dbReference type="NCBI Taxonomy" id="167791"/>
    <lineage>
        <taxon>Eukaryota</taxon>
        <taxon>Viridiplantae</taxon>
        <taxon>Streptophyta</taxon>
        <taxon>Embryophyta</taxon>
        <taxon>Tracheophyta</taxon>
        <taxon>Spermatophyta</taxon>
        <taxon>Magnoliopsida</taxon>
        <taxon>eudicotyledons</taxon>
        <taxon>Gunneridae</taxon>
        <taxon>Pentapetalae</taxon>
        <taxon>rosids</taxon>
        <taxon>fabids</taxon>
        <taxon>Fabales</taxon>
        <taxon>Fabaceae</taxon>
        <taxon>Cercidoideae</taxon>
        <taxon>Cercideae</taxon>
        <taxon>Bauhiniinae</taxon>
        <taxon>Bauhinia</taxon>
    </lineage>
</organism>
<proteinExistence type="predicted"/>
<comment type="caution">
    <text evidence="1">The sequence shown here is derived from an EMBL/GenBank/DDBJ whole genome shotgun (WGS) entry which is preliminary data.</text>
</comment>